<evidence type="ECO:0000256" key="1">
    <source>
        <dbReference type="SAM" id="MobiDB-lite"/>
    </source>
</evidence>
<accession>A0AAV7MTP1</accession>
<reference evidence="2" key="1">
    <citation type="journal article" date="2022" name="bioRxiv">
        <title>Sequencing and chromosome-scale assembly of the giantPleurodeles waltlgenome.</title>
        <authorList>
            <person name="Brown T."/>
            <person name="Elewa A."/>
            <person name="Iarovenko S."/>
            <person name="Subramanian E."/>
            <person name="Araus A.J."/>
            <person name="Petzold A."/>
            <person name="Susuki M."/>
            <person name="Suzuki K.-i.T."/>
            <person name="Hayashi T."/>
            <person name="Toyoda A."/>
            <person name="Oliveira C."/>
            <person name="Osipova E."/>
            <person name="Leigh N.D."/>
            <person name="Simon A."/>
            <person name="Yun M.H."/>
        </authorList>
    </citation>
    <scope>NUCLEOTIDE SEQUENCE</scope>
    <source>
        <strain evidence="2">20211129_DDA</strain>
        <tissue evidence="2">Liver</tissue>
    </source>
</reference>
<dbReference type="EMBL" id="JANPWB010000013">
    <property type="protein sequence ID" value="KAJ1107093.1"/>
    <property type="molecule type" value="Genomic_DNA"/>
</dbReference>
<evidence type="ECO:0000313" key="2">
    <source>
        <dbReference type="EMBL" id="KAJ1107093.1"/>
    </source>
</evidence>
<feature type="region of interest" description="Disordered" evidence="1">
    <location>
        <begin position="1"/>
        <end position="71"/>
    </location>
</feature>
<organism evidence="2 3">
    <name type="scientific">Pleurodeles waltl</name>
    <name type="common">Iberian ribbed newt</name>
    <dbReference type="NCBI Taxonomy" id="8319"/>
    <lineage>
        <taxon>Eukaryota</taxon>
        <taxon>Metazoa</taxon>
        <taxon>Chordata</taxon>
        <taxon>Craniata</taxon>
        <taxon>Vertebrata</taxon>
        <taxon>Euteleostomi</taxon>
        <taxon>Amphibia</taxon>
        <taxon>Batrachia</taxon>
        <taxon>Caudata</taxon>
        <taxon>Salamandroidea</taxon>
        <taxon>Salamandridae</taxon>
        <taxon>Pleurodelinae</taxon>
        <taxon>Pleurodeles</taxon>
    </lineage>
</organism>
<feature type="compositionally biased region" description="Basic and acidic residues" evidence="1">
    <location>
        <begin position="7"/>
        <end position="24"/>
    </location>
</feature>
<keyword evidence="3" id="KW-1185">Reference proteome</keyword>
<proteinExistence type="predicted"/>
<gene>
    <name evidence="2" type="ORF">NDU88_004490</name>
</gene>
<evidence type="ECO:0000313" key="3">
    <source>
        <dbReference type="Proteomes" id="UP001066276"/>
    </source>
</evidence>
<dbReference type="AlphaFoldDB" id="A0AAV7MTP1"/>
<feature type="compositionally biased region" description="Basic and acidic residues" evidence="1">
    <location>
        <begin position="32"/>
        <end position="46"/>
    </location>
</feature>
<name>A0AAV7MTP1_PLEWA</name>
<sequence length="71" mass="7833">MSIHVGKRTDVLEEGEQTKEKERSTGAGHGTTGERWRPEEKDREAGEVTISCCVRGNDPRGLGSHERGRQG</sequence>
<protein>
    <submittedName>
        <fullName evidence="2">Uncharacterized protein</fullName>
    </submittedName>
</protein>
<dbReference type="Proteomes" id="UP001066276">
    <property type="component" value="Chromosome 9"/>
</dbReference>
<comment type="caution">
    <text evidence="2">The sequence shown here is derived from an EMBL/GenBank/DDBJ whole genome shotgun (WGS) entry which is preliminary data.</text>
</comment>